<dbReference type="Proteomes" id="UP000217289">
    <property type="component" value="Chromosome"/>
</dbReference>
<dbReference type="KEGG" id="mbd:MEBOL_003427"/>
<evidence type="ECO:0008006" key="3">
    <source>
        <dbReference type="Google" id="ProtNLM"/>
    </source>
</evidence>
<gene>
    <name evidence="1" type="ORF">MEBOL_003427</name>
</gene>
<evidence type="ECO:0000313" key="2">
    <source>
        <dbReference type="Proteomes" id="UP000217289"/>
    </source>
</evidence>
<proteinExistence type="predicted"/>
<reference evidence="1 2" key="1">
    <citation type="submission" date="2017-06" db="EMBL/GenBank/DDBJ databases">
        <authorList>
            <person name="Kim H.J."/>
            <person name="Triplett B.A."/>
        </authorList>
    </citation>
    <scope>NUCLEOTIDE SEQUENCE [LARGE SCALE GENOMIC DNA]</scope>
    <source>
        <strain evidence="1 2">DSM 14713</strain>
    </source>
</reference>
<accession>A0A250IFM3</accession>
<organism evidence="1 2">
    <name type="scientific">Melittangium boletus DSM 14713</name>
    <dbReference type="NCBI Taxonomy" id="1294270"/>
    <lineage>
        <taxon>Bacteria</taxon>
        <taxon>Pseudomonadati</taxon>
        <taxon>Myxococcota</taxon>
        <taxon>Myxococcia</taxon>
        <taxon>Myxococcales</taxon>
        <taxon>Cystobacterineae</taxon>
        <taxon>Archangiaceae</taxon>
        <taxon>Melittangium</taxon>
    </lineage>
</organism>
<protein>
    <recommendedName>
        <fullName evidence="3">DUF3396 domain-containing protein</fullName>
    </recommendedName>
</protein>
<dbReference type="InterPro" id="IPR021815">
    <property type="entry name" value="TsiV"/>
</dbReference>
<sequence>MSPPFPRIRLYSSQSGQERLVRREVIRLVLHLPLDHYDLSVPVRQALDLYLSTINQGPEVLSDWYDLETEPFPQDEESWEIIRAVMAPPRGDRFLDDTQNPQDVHRYIKNQFERAVELSGGTTGVSGYGFFYRARLPWRHPRDTVSLVSFSWPTEYLEEQGPKRMRELILELASSLPFSSGHAGLAFSSTNPFTSSLGEIREEAFRYPGIDVTHGCTSLGHRIDGVHWINLLGPSVLGEVGGINGLHDRLCSPGTHLQELERGRAVVTLGEWPRAGDISRGDSLPDHRELARALEPWLSTCPDGYTLEGASPSETRTWWRRFLDS</sequence>
<evidence type="ECO:0000313" key="1">
    <source>
        <dbReference type="EMBL" id="ATB29972.1"/>
    </source>
</evidence>
<dbReference type="EMBL" id="CP022163">
    <property type="protein sequence ID" value="ATB29972.1"/>
    <property type="molecule type" value="Genomic_DNA"/>
</dbReference>
<dbReference type="Pfam" id="PF11876">
    <property type="entry name" value="TsiV"/>
    <property type="match status" value="1"/>
</dbReference>
<dbReference type="AlphaFoldDB" id="A0A250IFM3"/>
<keyword evidence="2" id="KW-1185">Reference proteome</keyword>
<name>A0A250IFM3_9BACT</name>